<accession>A0A7C5QE49</accession>
<keyword evidence="2" id="KW-0378">Hydrolase</keyword>
<dbReference type="Gene3D" id="1.10.150.520">
    <property type="match status" value="1"/>
</dbReference>
<dbReference type="PRINTS" id="PR00413">
    <property type="entry name" value="HADHALOGNASE"/>
</dbReference>
<dbReference type="InterPro" id="IPR050155">
    <property type="entry name" value="HAD-like_hydrolase_sf"/>
</dbReference>
<organism evidence="2">
    <name type="scientific">Caldiarchaeum subterraneum</name>
    <dbReference type="NCBI Taxonomy" id="311458"/>
    <lineage>
        <taxon>Archaea</taxon>
        <taxon>Nitrososphaerota</taxon>
        <taxon>Candidatus Caldarchaeales</taxon>
        <taxon>Candidatus Caldarchaeaceae</taxon>
        <taxon>Candidatus Caldarchaeum</taxon>
    </lineage>
</organism>
<dbReference type="SUPFAM" id="SSF56784">
    <property type="entry name" value="HAD-like"/>
    <property type="match status" value="1"/>
</dbReference>
<name>A0A7C5QE49_CALS0</name>
<dbReference type="InterPro" id="IPR023214">
    <property type="entry name" value="HAD_sf"/>
</dbReference>
<comment type="similarity">
    <text evidence="1">Belongs to the HAD-like hydrolase superfamily.</text>
</comment>
<dbReference type="AlphaFoldDB" id="A0A7C5QE49"/>
<dbReference type="SFLD" id="SFLDG01129">
    <property type="entry name" value="C1.5:_HAD__Beta-PGM__Phosphata"/>
    <property type="match status" value="1"/>
</dbReference>
<dbReference type="InterPro" id="IPR006439">
    <property type="entry name" value="HAD-SF_hydro_IA"/>
</dbReference>
<dbReference type="GO" id="GO:0006281">
    <property type="term" value="P:DNA repair"/>
    <property type="evidence" value="ECO:0007669"/>
    <property type="project" value="TreeGrafter"/>
</dbReference>
<dbReference type="InterPro" id="IPR036412">
    <property type="entry name" value="HAD-like_sf"/>
</dbReference>
<dbReference type="GO" id="GO:0008967">
    <property type="term" value="F:phosphoglycolate phosphatase activity"/>
    <property type="evidence" value="ECO:0007669"/>
    <property type="project" value="TreeGrafter"/>
</dbReference>
<reference evidence="2" key="1">
    <citation type="journal article" date="2020" name="mSystems">
        <title>Genome- and Community-Level Interaction Insights into Carbon Utilization and Element Cycling Functions of Hydrothermarchaeota in Hydrothermal Sediment.</title>
        <authorList>
            <person name="Zhou Z."/>
            <person name="Liu Y."/>
            <person name="Xu W."/>
            <person name="Pan J."/>
            <person name="Luo Z.H."/>
            <person name="Li M."/>
        </authorList>
    </citation>
    <scope>NUCLEOTIDE SEQUENCE [LARGE SCALE GENOMIC DNA]</scope>
    <source>
        <strain evidence="2">SpSt-1056</strain>
    </source>
</reference>
<gene>
    <name evidence="2" type="ORF">ENM11_03850</name>
</gene>
<protein>
    <submittedName>
        <fullName evidence="2">HAD family hydrolase</fullName>
    </submittedName>
</protein>
<dbReference type="SFLD" id="SFLDS00003">
    <property type="entry name" value="Haloacid_Dehalogenase"/>
    <property type="match status" value="1"/>
</dbReference>
<dbReference type="PANTHER" id="PTHR43434:SF1">
    <property type="entry name" value="PHOSPHOGLYCOLATE PHOSPHATASE"/>
    <property type="match status" value="1"/>
</dbReference>
<proteinExistence type="inferred from homology"/>
<dbReference type="EMBL" id="DRWN01000027">
    <property type="protein sequence ID" value="HHK68272.1"/>
    <property type="molecule type" value="Genomic_DNA"/>
</dbReference>
<sequence>MLRKFKAVFLDVDGTLYRSREYEEHLLQSAVAVIAEMLGLARPEAFKRLMEVKEKVKTVSRSVEVLGLERGRFYDRLADVADVKKYIHPSAAVVGLLRNLRRKGVVIGLHTNSGRKLAGKVLECLGVDRQCYDFIVTSDDAEPKPDPSGYMLLLEKAGVNASDALYVGDRCDVELAPAKKLGMYTAAVYTDKCDYADYFLKSLSEIENFT</sequence>
<dbReference type="PANTHER" id="PTHR43434">
    <property type="entry name" value="PHOSPHOGLYCOLATE PHOSPHATASE"/>
    <property type="match status" value="1"/>
</dbReference>
<evidence type="ECO:0000256" key="1">
    <source>
        <dbReference type="ARBA" id="ARBA00007958"/>
    </source>
</evidence>
<dbReference type="Gene3D" id="3.40.50.1000">
    <property type="entry name" value="HAD superfamily/HAD-like"/>
    <property type="match status" value="1"/>
</dbReference>
<evidence type="ECO:0000313" key="2">
    <source>
        <dbReference type="EMBL" id="HHK68272.1"/>
    </source>
</evidence>
<comment type="caution">
    <text evidence="2">The sequence shown here is derived from an EMBL/GenBank/DDBJ whole genome shotgun (WGS) entry which is preliminary data.</text>
</comment>
<dbReference type="Pfam" id="PF00702">
    <property type="entry name" value="Hydrolase"/>
    <property type="match status" value="1"/>
</dbReference>